<dbReference type="PANTHER" id="PTHR46797">
    <property type="entry name" value="HTH-TYPE TRANSCRIPTIONAL REGULATOR"/>
    <property type="match status" value="1"/>
</dbReference>
<dbReference type="InterPro" id="IPR010982">
    <property type="entry name" value="Lambda_DNA-bd_dom_sf"/>
</dbReference>
<dbReference type="SUPFAM" id="SSF47413">
    <property type="entry name" value="lambda repressor-like DNA-binding domains"/>
    <property type="match status" value="1"/>
</dbReference>
<dbReference type="GO" id="GO:0003700">
    <property type="term" value="F:DNA-binding transcription factor activity"/>
    <property type="evidence" value="ECO:0007669"/>
    <property type="project" value="TreeGrafter"/>
</dbReference>
<gene>
    <name evidence="3" type="ORF">T1815_27811</name>
</gene>
<organism evidence="3 4">
    <name type="scientific">Agathobacter rectalis</name>
    <dbReference type="NCBI Taxonomy" id="39491"/>
    <lineage>
        <taxon>Bacteria</taxon>
        <taxon>Bacillati</taxon>
        <taxon>Bacillota</taxon>
        <taxon>Clostridia</taxon>
        <taxon>Lachnospirales</taxon>
        <taxon>Lachnospiraceae</taxon>
        <taxon>Agathobacter</taxon>
    </lineage>
</organism>
<dbReference type="Gene3D" id="1.10.260.40">
    <property type="entry name" value="lambda repressor-like DNA-binding domains"/>
    <property type="match status" value="1"/>
</dbReference>
<evidence type="ECO:0000259" key="2">
    <source>
        <dbReference type="PROSITE" id="PS50943"/>
    </source>
</evidence>
<keyword evidence="4" id="KW-1185">Reference proteome</keyword>
<sequence>MTIIGEYIKNCRKEKDMTQRDLAAATNISNAEISRIESGIRISPAPEALKSIAAALHIPVQMLFEKAGFIEKQEEPTDISSINLNEYICVSDLTEAKISDLKKYIEFLKSQK</sequence>
<dbReference type="GO" id="GO:0003677">
    <property type="term" value="F:DNA binding"/>
    <property type="evidence" value="ECO:0007669"/>
    <property type="project" value="UniProtKB-KW"/>
</dbReference>
<evidence type="ECO:0000313" key="3">
    <source>
        <dbReference type="EMBL" id="CRL41783.1"/>
    </source>
</evidence>
<protein>
    <recommendedName>
        <fullName evidence="2">HTH cro/C1-type domain-containing protein</fullName>
    </recommendedName>
</protein>
<dbReference type="PANTHER" id="PTHR46797:SF1">
    <property type="entry name" value="METHYLPHOSPHONATE SYNTHASE"/>
    <property type="match status" value="1"/>
</dbReference>
<feature type="domain" description="HTH cro/C1-type" evidence="2">
    <location>
        <begin position="8"/>
        <end position="63"/>
    </location>
</feature>
<dbReference type="CDD" id="cd00093">
    <property type="entry name" value="HTH_XRE"/>
    <property type="match status" value="1"/>
</dbReference>
<evidence type="ECO:0000256" key="1">
    <source>
        <dbReference type="ARBA" id="ARBA00023125"/>
    </source>
</evidence>
<evidence type="ECO:0000313" key="4">
    <source>
        <dbReference type="Proteomes" id="UP000049472"/>
    </source>
</evidence>
<dbReference type="Proteomes" id="UP000049472">
    <property type="component" value="Unassembled WGS sequence"/>
</dbReference>
<reference evidence="4" key="1">
    <citation type="submission" date="2015-05" db="EMBL/GenBank/DDBJ databases">
        <authorList>
            <consortium name="Pathogen Informatics"/>
        </authorList>
    </citation>
    <scope>NUCLEOTIDE SEQUENCE [LARGE SCALE GENOMIC DNA]</scope>
    <source>
        <strain evidence="4">T1-815</strain>
    </source>
</reference>
<dbReference type="AlphaFoldDB" id="A0A0M6WY93"/>
<dbReference type="GO" id="GO:0005829">
    <property type="term" value="C:cytosol"/>
    <property type="evidence" value="ECO:0007669"/>
    <property type="project" value="TreeGrafter"/>
</dbReference>
<dbReference type="EMBL" id="CVRQ01000053">
    <property type="protein sequence ID" value="CRL41783.1"/>
    <property type="molecule type" value="Genomic_DNA"/>
</dbReference>
<dbReference type="InterPro" id="IPR050807">
    <property type="entry name" value="TransReg_Diox_bact_type"/>
</dbReference>
<proteinExistence type="predicted"/>
<dbReference type="SMART" id="SM00530">
    <property type="entry name" value="HTH_XRE"/>
    <property type="match status" value="1"/>
</dbReference>
<dbReference type="Pfam" id="PF01381">
    <property type="entry name" value="HTH_3"/>
    <property type="match status" value="1"/>
</dbReference>
<accession>A0A0M6WY93</accession>
<dbReference type="PROSITE" id="PS50943">
    <property type="entry name" value="HTH_CROC1"/>
    <property type="match status" value="1"/>
</dbReference>
<name>A0A0M6WY93_9FIRM</name>
<dbReference type="RefSeq" id="WP_055062657.1">
    <property type="nucleotide sequence ID" value="NZ_CVRQ01000053.1"/>
</dbReference>
<keyword evidence="1" id="KW-0238">DNA-binding</keyword>
<dbReference type="InterPro" id="IPR001387">
    <property type="entry name" value="Cro/C1-type_HTH"/>
</dbReference>